<dbReference type="Gene3D" id="3.40.630.30">
    <property type="match status" value="1"/>
</dbReference>
<dbReference type="GO" id="GO:0016747">
    <property type="term" value="F:acyltransferase activity, transferring groups other than amino-acyl groups"/>
    <property type="evidence" value="ECO:0007669"/>
    <property type="project" value="InterPro"/>
</dbReference>
<name>A0A9D2PM73_9FIRM</name>
<dbReference type="PANTHER" id="PTHR43800:SF1">
    <property type="entry name" value="PEPTIDYL-LYSINE N-ACETYLTRANSFERASE YJAB"/>
    <property type="match status" value="1"/>
</dbReference>
<evidence type="ECO:0000256" key="2">
    <source>
        <dbReference type="ARBA" id="ARBA00023315"/>
    </source>
</evidence>
<dbReference type="Pfam" id="PF13508">
    <property type="entry name" value="Acetyltransf_7"/>
    <property type="match status" value="1"/>
</dbReference>
<dbReference type="AlphaFoldDB" id="A0A9D2PM73"/>
<accession>A0A9D2PM73</accession>
<comment type="caution">
    <text evidence="4">The sequence shown here is derived from an EMBL/GenBank/DDBJ whole genome shotgun (WGS) entry which is preliminary data.</text>
</comment>
<dbReference type="InterPro" id="IPR000182">
    <property type="entry name" value="GNAT_dom"/>
</dbReference>
<proteinExistence type="predicted"/>
<dbReference type="CDD" id="cd04301">
    <property type="entry name" value="NAT_SF"/>
    <property type="match status" value="1"/>
</dbReference>
<evidence type="ECO:0000313" key="5">
    <source>
        <dbReference type="Proteomes" id="UP000823886"/>
    </source>
</evidence>
<evidence type="ECO:0000256" key="1">
    <source>
        <dbReference type="ARBA" id="ARBA00022679"/>
    </source>
</evidence>
<evidence type="ECO:0000259" key="3">
    <source>
        <dbReference type="PROSITE" id="PS51186"/>
    </source>
</evidence>
<dbReference type="EC" id="2.3.1.-" evidence="4"/>
<keyword evidence="1 4" id="KW-0808">Transferase</keyword>
<reference evidence="4" key="2">
    <citation type="submission" date="2021-04" db="EMBL/GenBank/DDBJ databases">
        <authorList>
            <person name="Gilroy R."/>
        </authorList>
    </citation>
    <scope>NUCLEOTIDE SEQUENCE</scope>
    <source>
        <strain evidence="4">ChiBcec2-3848</strain>
    </source>
</reference>
<feature type="domain" description="N-acetyltransferase" evidence="3">
    <location>
        <begin position="1"/>
        <end position="139"/>
    </location>
</feature>
<organism evidence="4 5">
    <name type="scientific">Candidatus Blautia merdavium</name>
    <dbReference type="NCBI Taxonomy" id="2838494"/>
    <lineage>
        <taxon>Bacteria</taxon>
        <taxon>Bacillati</taxon>
        <taxon>Bacillota</taxon>
        <taxon>Clostridia</taxon>
        <taxon>Lachnospirales</taxon>
        <taxon>Lachnospiraceae</taxon>
        <taxon>Blautia</taxon>
    </lineage>
</organism>
<reference evidence="4" key="1">
    <citation type="journal article" date="2021" name="PeerJ">
        <title>Extensive microbial diversity within the chicken gut microbiome revealed by metagenomics and culture.</title>
        <authorList>
            <person name="Gilroy R."/>
            <person name="Ravi A."/>
            <person name="Getino M."/>
            <person name="Pursley I."/>
            <person name="Horton D.L."/>
            <person name="Alikhan N.F."/>
            <person name="Baker D."/>
            <person name="Gharbi K."/>
            <person name="Hall N."/>
            <person name="Watson M."/>
            <person name="Adriaenssens E.M."/>
            <person name="Foster-Nyarko E."/>
            <person name="Jarju S."/>
            <person name="Secka A."/>
            <person name="Antonio M."/>
            <person name="Oren A."/>
            <person name="Chaudhuri R.R."/>
            <person name="La Ragione R."/>
            <person name="Hildebrand F."/>
            <person name="Pallen M.J."/>
        </authorList>
    </citation>
    <scope>NUCLEOTIDE SEQUENCE</scope>
    <source>
        <strain evidence="4">ChiBcec2-3848</strain>
    </source>
</reference>
<sequence length="140" mass="16187">MIRKFQKADIPQVMNLWLNGNKDAHPFIPARYWESNYEMVQEQILQAEVYVCEIQGKIRGFIGIADHFIAGIFVAADYRSHGTGKQLLDYVKQKHSSLSLQVYEKNDRAAAFYLREGFHVSSSGYDESTGETEYIMDWEP</sequence>
<protein>
    <submittedName>
        <fullName evidence="4">N-acetyltransferase</fullName>
        <ecNumber evidence="4">2.3.1.-</ecNumber>
    </submittedName>
</protein>
<dbReference type="SUPFAM" id="SSF55729">
    <property type="entry name" value="Acyl-CoA N-acyltransferases (Nat)"/>
    <property type="match status" value="1"/>
</dbReference>
<evidence type="ECO:0000313" key="4">
    <source>
        <dbReference type="EMBL" id="HJC62779.1"/>
    </source>
</evidence>
<dbReference type="PROSITE" id="PS51186">
    <property type="entry name" value="GNAT"/>
    <property type="match status" value="1"/>
</dbReference>
<gene>
    <name evidence="4" type="ORF">H9753_04050</name>
</gene>
<keyword evidence="2 4" id="KW-0012">Acyltransferase</keyword>
<dbReference type="EMBL" id="DWVZ01000051">
    <property type="protein sequence ID" value="HJC62779.1"/>
    <property type="molecule type" value="Genomic_DNA"/>
</dbReference>
<dbReference type="NCBIfam" id="NF007853">
    <property type="entry name" value="PRK10562.1"/>
    <property type="match status" value="1"/>
</dbReference>
<dbReference type="PANTHER" id="PTHR43800">
    <property type="entry name" value="PEPTIDYL-LYSINE N-ACETYLTRANSFERASE YJAB"/>
    <property type="match status" value="1"/>
</dbReference>
<dbReference type="Proteomes" id="UP000823886">
    <property type="component" value="Unassembled WGS sequence"/>
</dbReference>
<dbReference type="InterPro" id="IPR016181">
    <property type="entry name" value="Acyl_CoA_acyltransferase"/>
</dbReference>